<organism evidence="1 2">
    <name type="scientific">Deinococcus reticulitermitis</name>
    <dbReference type="NCBI Taxonomy" id="856736"/>
    <lineage>
        <taxon>Bacteria</taxon>
        <taxon>Thermotogati</taxon>
        <taxon>Deinococcota</taxon>
        <taxon>Deinococci</taxon>
        <taxon>Deinococcales</taxon>
        <taxon>Deinococcaceae</taxon>
        <taxon>Deinococcus</taxon>
    </lineage>
</organism>
<proteinExistence type="predicted"/>
<feature type="non-terminal residue" evidence="1">
    <location>
        <position position="88"/>
    </location>
</feature>
<evidence type="ECO:0000313" key="1">
    <source>
        <dbReference type="EMBL" id="SEJ84635.1"/>
    </source>
</evidence>
<gene>
    <name evidence="1" type="ORF">SAMN04488058_1231</name>
</gene>
<keyword evidence="2" id="KW-1185">Reference proteome</keyword>
<dbReference type="AlphaFoldDB" id="A0A1H7CG44"/>
<reference evidence="2" key="1">
    <citation type="submission" date="2016-10" db="EMBL/GenBank/DDBJ databases">
        <authorList>
            <person name="Varghese N."/>
            <person name="Submissions S."/>
        </authorList>
    </citation>
    <scope>NUCLEOTIDE SEQUENCE [LARGE SCALE GENOMIC DNA]</scope>
    <source>
        <strain evidence="2">CGMCC 1.10218</strain>
    </source>
</reference>
<protein>
    <submittedName>
        <fullName evidence="1">Uncharacterized protein</fullName>
    </submittedName>
</protein>
<name>A0A1H7CG44_9DEIO</name>
<sequence>MHRDTEMLRNLFVPVGSALNPFQSGHATLLKLNAGVVGRLPARHTASLPIHTYAVINRAKRWRFERFSRMLILRMSRRPYPSDVDDET</sequence>
<accession>A0A1H7CG44</accession>
<evidence type="ECO:0000313" key="2">
    <source>
        <dbReference type="Proteomes" id="UP000199223"/>
    </source>
</evidence>
<dbReference type="Proteomes" id="UP000199223">
    <property type="component" value="Unassembled WGS sequence"/>
</dbReference>
<dbReference type="EMBL" id="FNZA01000023">
    <property type="protein sequence ID" value="SEJ84635.1"/>
    <property type="molecule type" value="Genomic_DNA"/>
</dbReference>